<evidence type="ECO:0000256" key="1">
    <source>
        <dbReference type="ARBA" id="ARBA00001946"/>
    </source>
</evidence>
<evidence type="ECO:0000256" key="19">
    <source>
        <dbReference type="HAMAP-Rule" id="MF_00719"/>
    </source>
</evidence>
<comment type="function">
    <text evidence="14 19">Joins adenosylcobinamide-GDP and alpha-ribazole to generate adenosylcobalamin (Ado-cobalamin). Also synthesizes adenosylcobalamin 5'-phosphate from adenosylcobinamide-GDP and alpha-ribazole 5'-phosphate.</text>
</comment>
<evidence type="ECO:0000256" key="9">
    <source>
        <dbReference type="ARBA" id="ARBA00022679"/>
    </source>
</evidence>
<feature type="transmembrane region" description="Helical" evidence="19">
    <location>
        <begin position="106"/>
        <end position="124"/>
    </location>
</feature>
<evidence type="ECO:0000256" key="5">
    <source>
        <dbReference type="ARBA" id="ARBA00013200"/>
    </source>
</evidence>
<dbReference type="EMBL" id="DSOV01000035">
    <property type="protein sequence ID" value="HEN42214.1"/>
    <property type="molecule type" value="Genomic_DNA"/>
</dbReference>
<comment type="catalytic activity">
    <reaction evidence="17 19">
        <text>alpha-ribazole + adenosylcob(III)inamide-GDP = adenosylcob(III)alamin + GMP + H(+)</text>
        <dbReference type="Rhea" id="RHEA:16049"/>
        <dbReference type="ChEBI" id="CHEBI:10329"/>
        <dbReference type="ChEBI" id="CHEBI:15378"/>
        <dbReference type="ChEBI" id="CHEBI:18408"/>
        <dbReference type="ChEBI" id="CHEBI:58115"/>
        <dbReference type="ChEBI" id="CHEBI:60487"/>
        <dbReference type="EC" id="2.7.8.26"/>
    </reaction>
</comment>
<dbReference type="GO" id="GO:0051073">
    <property type="term" value="F:adenosylcobinamide-GDP ribazoletransferase activity"/>
    <property type="evidence" value="ECO:0007669"/>
    <property type="project" value="UniProtKB-UniRule"/>
</dbReference>
<dbReference type="UniPathway" id="UPA00148">
    <property type="reaction ID" value="UER00238"/>
</dbReference>
<evidence type="ECO:0000256" key="6">
    <source>
        <dbReference type="ARBA" id="ARBA00015850"/>
    </source>
</evidence>
<evidence type="ECO:0000256" key="10">
    <source>
        <dbReference type="ARBA" id="ARBA00022692"/>
    </source>
</evidence>
<accession>A0A831UH13</accession>
<feature type="transmembrane region" description="Helical" evidence="19">
    <location>
        <begin position="165"/>
        <end position="190"/>
    </location>
</feature>
<keyword evidence="8 19" id="KW-0169">Cobalamin biosynthesis</keyword>
<evidence type="ECO:0000256" key="17">
    <source>
        <dbReference type="ARBA" id="ARBA00048623"/>
    </source>
</evidence>
<comment type="cofactor">
    <cofactor evidence="1 19">
        <name>Mg(2+)</name>
        <dbReference type="ChEBI" id="CHEBI:18420"/>
    </cofactor>
</comment>
<evidence type="ECO:0000256" key="18">
    <source>
        <dbReference type="ARBA" id="ARBA00049504"/>
    </source>
</evidence>
<evidence type="ECO:0000256" key="7">
    <source>
        <dbReference type="ARBA" id="ARBA00022475"/>
    </source>
</evidence>
<evidence type="ECO:0000256" key="8">
    <source>
        <dbReference type="ARBA" id="ARBA00022573"/>
    </source>
</evidence>
<dbReference type="GO" id="GO:0005886">
    <property type="term" value="C:plasma membrane"/>
    <property type="evidence" value="ECO:0007669"/>
    <property type="project" value="UniProtKB-SubCell"/>
</dbReference>
<evidence type="ECO:0000256" key="3">
    <source>
        <dbReference type="ARBA" id="ARBA00004663"/>
    </source>
</evidence>
<name>A0A831UH13_GEOME</name>
<evidence type="ECO:0000256" key="12">
    <source>
        <dbReference type="ARBA" id="ARBA00022989"/>
    </source>
</evidence>
<dbReference type="GO" id="GO:0008818">
    <property type="term" value="F:cobalamin 5'-phosphate synthase activity"/>
    <property type="evidence" value="ECO:0007669"/>
    <property type="project" value="UniProtKB-UniRule"/>
</dbReference>
<keyword evidence="12 19" id="KW-1133">Transmembrane helix</keyword>
<evidence type="ECO:0000256" key="4">
    <source>
        <dbReference type="ARBA" id="ARBA00010561"/>
    </source>
</evidence>
<evidence type="ECO:0000256" key="11">
    <source>
        <dbReference type="ARBA" id="ARBA00022842"/>
    </source>
</evidence>
<comment type="catalytic activity">
    <reaction evidence="18 19">
        <text>alpha-ribazole 5'-phosphate + adenosylcob(III)inamide-GDP = adenosylcob(III)alamin 5'-phosphate + GMP + H(+)</text>
        <dbReference type="Rhea" id="RHEA:23560"/>
        <dbReference type="ChEBI" id="CHEBI:15378"/>
        <dbReference type="ChEBI" id="CHEBI:57918"/>
        <dbReference type="ChEBI" id="CHEBI:58115"/>
        <dbReference type="ChEBI" id="CHEBI:60487"/>
        <dbReference type="ChEBI" id="CHEBI:60493"/>
        <dbReference type="EC" id="2.7.8.26"/>
    </reaction>
</comment>
<dbReference type="AlphaFoldDB" id="A0A831UH13"/>
<comment type="subcellular location">
    <subcellularLocation>
        <location evidence="2 19">Cell membrane</location>
        <topology evidence="2 19">Multi-pass membrane protein</topology>
    </subcellularLocation>
</comment>
<keyword evidence="9 19" id="KW-0808">Transferase</keyword>
<dbReference type="PANTHER" id="PTHR34148:SF1">
    <property type="entry name" value="ADENOSYLCOBINAMIDE-GDP RIBAZOLETRANSFERASE"/>
    <property type="match status" value="1"/>
</dbReference>
<evidence type="ECO:0000256" key="13">
    <source>
        <dbReference type="ARBA" id="ARBA00023136"/>
    </source>
</evidence>
<dbReference type="EC" id="2.7.8.26" evidence="5 19"/>
<comment type="caution">
    <text evidence="20">The sequence shown here is derived from an EMBL/GenBank/DDBJ whole genome shotgun (WGS) entry which is preliminary data.</text>
</comment>
<dbReference type="PANTHER" id="PTHR34148">
    <property type="entry name" value="ADENOSYLCOBINAMIDE-GDP RIBAZOLETRANSFERASE"/>
    <property type="match status" value="1"/>
</dbReference>
<keyword evidence="7 19" id="KW-1003">Cell membrane</keyword>
<dbReference type="InterPro" id="IPR003805">
    <property type="entry name" value="CobS"/>
</dbReference>
<organism evidence="20">
    <name type="scientific">Geobacter metallireducens</name>
    <dbReference type="NCBI Taxonomy" id="28232"/>
    <lineage>
        <taxon>Bacteria</taxon>
        <taxon>Pseudomonadati</taxon>
        <taxon>Thermodesulfobacteriota</taxon>
        <taxon>Desulfuromonadia</taxon>
        <taxon>Geobacterales</taxon>
        <taxon>Geobacteraceae</taxon>
        <taxon>Geobacter</taxon>
    </lineage>
</organism>
<dbReference type="HAMAP" id="MF_00719">
    <property type="entry name" value="CobS"/>
    <property type="match status" value="1"/>
</dbReference>
<dbReference type="NCBIfam" id="TIGR00317">
    <property type="entry name" value="cobS"/>
    <property type="match status" value="1"/>
</dbReference>
<keyword evidence="10 19" id="KW-0812">Transmembrane</keyword>
<feature type="transmembrane region" description="Helical" evidence="19">
    <location>
        <begin position="31"/>
        <end position="52"/>
    </location>
</feature>
<feature type="transmembrane region" description="Helical" evidence="19">
    <location>
        <begin position="196"/>
        <end position="213"/>
    </location>
</feature>
<proteinExistence type="inferred from homology"/>
<evidence type="ECO:0000256" key="2">
    <source>
        <dbReference type="ARBA" id="ARBA00004651"/>
    </source>
</evidence>
<reference evidence="20" key="1">
    <citation type="journal article" date="2020" name="mSystems">
        <title>Genome- and Community-Level Interaction Insights into Carbon Utilization and Element Cycling Functions of Hydrothermarchaeota in Hydrothermal Sediment.</title>
        <authorList>
            <person name="Zhou Z."/>
            <person name="Liu Y."/>
            <person name="Xu W."/>
            <person name="Pan J."/>
            <person name="Luo Z.H."/>
            <person name="Li M."/>
        </authorList>
    </citation>
    <scope>NUCLEOTIDE SEQUENCE [LARGE SCALE GENOMIC DNA]</scope>
    <source>
        <strain evidence="20">SpSt-349</strain>
    </source>
</reference>
<protein>
    <recommendedName>
        <fullName evidence="6 19">Adenosylcobinamide-GDP ribazoletransferase</fullName>
        <ecNumber evidence="5 19">2.7.8.26</ecNumber>
    </recommendedName>
    <alternativeName>
        <fullName evidence="16 19">Cobalamin synthase</fullName>
    </alternativeName>
    <alternativeName>
        <fullName evidence="15 19">Cobalamin-5'-phosphate synthase</fullName>
    </alternativeName>
</protein>
<evidence type="ECO:0000256" key="14">
    <source>
        <dbReference type="ARBA" id="ARBA00025228"/>
    </source>
</evidence>
<comment type="similarity">
    <text evidence="4 19">Belongs to the CobS family.</text>
</comment>
<comment type="pathway">
    <text evidence="3 19">Cofactor biosynthesis; adenosylcobalamin biosynthesis; adenosylcobalamin from cob(II)yrinate a,c-diamide: step 7/7.</text>
</comment>
<keyword evidence="13 19" id="KW-0472">Membrane</keyword>
<gene>
    <name evidence="19 20" type="primary">cobS</name>
    <name evidence="20" type="ORF">ENQ87_07530</name>
</gene>
<evidence type="ECO:0000256" key="15">
    <source>
        <dbReference type="ARBA" id="ARBA00032605"/>
    </source>
</evidence>
<sequence length="246" mass="26169">MRLYFIAFQFLTIIPLPFSPRWEEKDLGRSMAFFPLVGLTLGGLLAGADFLLGHCLPRPVEDLLLVALLAGVTGALHHDGLADVCDGLAARGGRERFLAVMKDSRIGAVGVVGLVLGLLLKYQALLALPPEVKRQALFFFPAAARFAQVQMTVGSRRAREDGLGAACIAGAGVTQLLAAGVLSVAAAYLLLGVKGIGCWMVLTLFTAGFRVWFHRRLGGVTGDVIGCAGELNEIVCLLLVVAMHRM</sequence>
<dbReference type="GO" id="GO:0009236">
    <property type="term" value="P:cobalamin biosynthetic process"/>
    <property type="evidence" value="ECO:0007669"/>
    <property type="project" value="UniProtKB-UniRule"/>
</dbReference>
<evidence type="ECO:0000256" key="16">
    <source>
        <dbReference type="ARBA" id="ARBA00032853"/>
    </source>
</evidence>
<evidence type="ECO:0000313" key="20">
    <source>
        <dbReference type="EMBL" id="HEN42214.1"/>
    </source>
</evidence>
<dbReference type="Pfam" id="PF02654">
    <property type="entry name" value="CobS"/>
    <property type="match status" value="1"/>
</dbReference>
<keyword evidence="11 19" id="KW-0460">Magnesium</keyword>